<proteinExistence type="predicted"/>
<accession>A0AAV0VZD8</accession>
<keyword evidence="2" id="KW-1185">Reference proteome</keyword>
<evidence type="ECO:0000313" key="2">
    <source>
        <dbReference type="Proteomes" id="UP001160148"/>
    </source>
</evidence>
<organism evidence="1 2">
    <name type="scientific">Macrosiphum euphorbiae</name>
    <name type="common">potato aphid</name>
    <dbReference type="NCBI Taxonomy" id="13131"/>
    <lineage>
        <taxon>Eukaryota</taxon>
        <taxon>Metazoa</taxon>
        <taxon>Ecdysozoa</taxon>
        <taxon>Arthropoda</taxon>
        <taxon>Hexapoda</taxon>
        <taxon>Insecta</taxon>
        <taxon>Pterygota</taxon>
        <taxon>Neoptera</taxon>
        <taxon>Paraneoptera</taxon>
        <taxon>Hemiptera</taxon>
        <taxon>Sternorrhyncha</taxon>
        <taxon>Aphidomorpha</taxon>
        <taxon>Aphidoidea</taxon>
        <taxon>Aphididae</taxon>
        <taxon>Macrosiphini</taxon>
        <taxon>Macrosiphum</taxon>
    </lineage>
</organism>
<dbReference type="EMBL" id="CARXXK010000001">
    <property type="protein sequence ID" value="CAI6349593.1"/>
    <property type="molecule type" value="Genomic_DNA"/>
</dbReference>
<name>A0AAV0VZD8_9HEMI</name>
<gene>
    <name evidence="1" type="ORF">MEUPH1_LOCUS6136</name>
</gene>
<evidence type="ECO:0000313" key="1">
    <source>
        <dbReference type="EMBL" id="CAI6349593.1"/>
    </source>
</evidence>
<protein>
    <submittedName>
        <fullName evidence="1">Uncharacterized protein</fullName>
    </submittedName>
</protein>
<dbReference type="Proteomes" id="UP001160148">
    <property type="component" value="Unassembled WGS sequence"/>
</dbReference>
<reference evidence="1 2" key="1">
    <citation type="submission" date="2023-01" db="EMBL/GenBank/DDBJ databases">
        <authorList>
            <person name="Whitehead M."/>
        </authorList>
    </citation>
    <scope>NUCLEOTIDE SEQUENCE [LARGE SCALE GENOMIC DNA]</scope>
</reference>
<comment type="caution">
    <text evidence="1">The sequence shown here is derived from an EMBL/GenBank/DDBJ whole genome shotgun (WGS) entry which is preliminary data.</text>
</comment>
<sequence>MSRKDLSLKEKFAILDKVNNLLHKFFMQEGNENSPSDKLEACAYFVNQIHTKQLRQRTIPTFCIPSTSKY</sequence>
<dbReference type="AlphaFoldDB" id="A0AAV0VZD8"/>